<sequence>MFTKKRMFLHGVVIVFALLCAACSQPLAGLNDPPPTPSPTPWPTPAPQSIYVNPHISLGTISPYVYGANYGPWMSIPLALQEEARQSGITFLRFPGGNWGDTHTLKPYHIDGLMMVSEMLGGAEPSISVRFLDSTPEEAVEVMRYVKEQGYQVRYWSIGNEPSLYDEYDTERFNREWRAFAEAMRAFDPDIVLMGPEIHQYTGNPATDPRDAQGRLWMEEFLRANGDLIDIVSFHRYPFPRSMTDPEATPDELLANSEEWDHIIPTLRQTVRDLTGRDLPIAVTEVNSYWSNTSSGETTPDSFYSALWWADVLGRLIREDVEIVAYFALQTPTSIGGYGLLARTDVRPTYYVYQLYKQFGDERVQAETDVPRLSAYAARRADGALTLIVVNRAADAQRVPLQIVGVEQATAEVWLFDRAHTAEQVASVTLQSGQAVDIPGEAVVLYVIHPE</sequence>
<comment type="caution">
    <text evidence="2">The sequence shown here is derived from an EMBL/GenBank/DDBJ whole genome shotgun (WGS) entry which is preliminary data.</text>
</comment>
<dbReference type="Proteomes" id="UP000037784">
    <property type="component" value="Unassembled WGS sequence"/>
</dbReference>
<evidence type="ECO:0000313" key="2">
    <source>
        <dbReference type="EMBL" id="GAP63476.1"/>
    </source>
</evidence>
<dbReference type="Gene3D" id="3.20.20.80">
    <property type="entry name" value="Glycosidases"/>
    <property type="match status" value="1"/>
</dbReference>
<feature type="signal peptide" evidence="1">
    <location>
        <begin position="1"/>
        <end position="28"/>
    </location>
</feature>
<organism evidence="2 3">
    <name type="scientific">Ardenticatena maritima</name>
    <dbReference type="NCBI Taxonomy" id="872965"/>
    <lineage>
        <taxon>Bacteria</taxon>
        <taxon>Bacillati</taxon>
        <taxon>Chloroflexota</taxon>
        <taxon>Ardenticatenia</taxon>
        <taxon>Ardenticatenales</taxon>
        <taxon>Ardenticatenaceae</taxon>
        <taxon>Ardenticatena</taxon>
    </lineage>
</organism>
<dbReference type="InterPro" id="IPR017853">
    <property type="entry name" value="GH"/>
</dbReference>
<dbReference type="EMBL" id="BBZA01000150">
    <property type="protein sequence ID" value="GAP63476.1"/>
    <property type="molecule type" value="Genomic_DNA"/>
</dbReference>
<dbReference type="InParanoid" id="A0A0M8KA95"/>
<reference evidence="3" key="1">
    <citation type="submission" date="2015-08" db="EMBL/GenBank/DDBJ databases">
        <title>Draft Genome Sequence of a Heterotrophic Facultative Anaerobic Bacterium Ardenticatena maritima Strain 110S.</title>
        <authorList>
            <person name="Kawaichi S."/>
            <person name="Yoshida T."/>
            <person name="Sako Y."/>
            <person name="Nakamura R."/>
        </authorList>
    </citation>
    <scope>NUCLEOTIDE SEQUENCE [LARGE SCALE GENOMIC DNA]</scope>
    <source>
        <strain evidence="3">110S</strain>
    </source>
</reference>
<dbReference type="AlphaFoldDB" id="A0A0M8KA95"/>
<feature type="chain" id="PRO_5005817546" evidence="1">
    <location>
        <begin position="29"/>
        <end position="451"/>
    </location>
</feature>
<dbReference type="PANTHER" id="PTHR43576">
    <property type="entry name" value="ALPHA-L-ARABINOFURANOSIDASE C-RELATED"/>
    <property type="match status" value="1"/>
</dbReference>
<proteinExistence type="predicted"/>
<dbReference type="RefSeq" id="WP_152918140.1">
    <property type="nucleotide sequence ID" value="NZ_BBZA01000150.1"/>
</dbReference>
<dbReference type="PANTHER" id="PTHR43576:SF3">
    <property type="entry name" value="ALPHA-L-ARABINOFURANOSIDASE C"/>
    <property type="match status" value="1"/>
</dbReference>
<name>A0A0M8KA95_9CHLR</name>
<keyword evidence="3" id="KW-1185">Reference proteome</keyword>
<evidence type="ECO:0000313" key="3">
    <source>
        <dbReference type="Proteomes" id="UP000037784"/>
    </source>
</evidence>
<evidence type="ECO:0000256" key="1">
    <source>
        <dbReference type="SAM" id="SignalP"/>
    </source>
</evidence>
<gene>
    <name evidence="2" type="ORF">ARMA_1899</name>
</gene>
<keyword evidence="1" id="KW-0732">Signal</keyword>
<dbReference type="Gene3D" id="2.60.40.1180">
    <property type="entry name" value="Golgi alpha-mannosidase II"/>
    <property type="match status" value="1"/>
</dbReference>
<dbReference type="STRING" id="872965.SE16_09125"/>
<protein>
    <submittedName>
        <fullName evidence="2">Uncharacterized protein</fullName>
    </submittedName>
</protein>
<dbReference type="GO" id="GO:0000272">
    <property type="term" value="P:polysaccharide catabolic process"/>
    <property type="evidence" value="ECO:0007669"/>
    <property type="project" value="TreeGrafter"/>
</dbReference>
<dbReference type="InterPro" id="IPR013780">
    <property type="entry name" value="Glyco_hydro_b"/>
</dbReference>
<dbReference type="SUPFAM" id="SSF51445">
    <property type="entry name" value="(Trans)glycosidases"/>
    <property type="match status" value="1"/>
</dbReference>
<accession>A0A0M8KA95</accession>
<dbReference type="OrthoDB" id="9776971at2"/>